<comment type="caution">
    <text evidence="2">The sequence shown here is derived from an EMBL/GenBank/DDBJ whole genome shotgun (WGS) entry which is preliminary data.</text>
</comment>
<dbReference type="EMBL" id="JACHVZ010000007">
    <property type="protein sequence ID" value="MBB2928214.1"/>
    <property type="molecule type" value="Genomic_DNA"/>
</dbReference>
<organism evidence="2 3">
    <name type="scientific">Paraburkholderia silvatlantica</name>
    <dbReference type="NCBI Taxonomy" id="321895"/>
    <lineage>
        <taxon>Bacteria</taxon>
        <taxon>Pseudomonadati</taxon>
        <taxon>Pseudomonadota</taxon>
        <taxon>Betaproteobacteria</taxon>
        <taxon>Burkholderiales</taxon>
        <taxon>Burkholderiaceae</taxon>
        <taxon>Paraburkholderia</taxon>
    </lineage>
</organism>
<evidence type="ECO:0000313" key="1">
    <source>
        <dbReference type="EMBL" id="MBB2926517.1"/>
    </source>
</evidence>
<proteinExistence type="predicted"/>
<evidence type="ECO:0000313" key="2">
    <source>
        <dbReference type="EMBL" id="MBB2928214.1"/>
    </source>
</evidence>
<reference evidence="2 3" key="1">
    <citation type="submission" date="2020-08" db="EMBL/GenBank/DDBJ databases">
        <title>Genomic Encyclopedia of Type Strains, Phase IV (KMG-V): Genome sequencing to study the core and pangenomes of soil and plant-associated prokaryotes.</title>
        <authorList>
            <person name="Whitman W."/>
        </authorList>
    </citation>
    <scope>NUCLEOTIDE SEQUENCE [LARGE SCALE GENOMIC DNA]</scope>
    <source>
        <strain evidence="2 3">SRMrh-85</strain>
    </source>
</reference>
<accession>A0ABR6FNS0</accession>
<sequence>EMLTSWDMMKRRLREGVEFFRFLRAHEA</sequence>
<dbReference type="Proteomes" id="UP000533533">
    <property type="component" value="Unassembled WGS sequence"/>
</dbReference>
<gene>
    <name evidence="1" type="ORF">FHX59_000926</name>
    <name evidence="2" type="ORF">FHX59_002636</name>
</gene>
<name>A0ABR6FNS0_9BURK</name>
<feature type="non-terminal residue" evidence="2">
    <location>
        <position position="1"/>
    </location>
</feature>
<keyword evidence="3" id="KW-1185">Reference proteome</keyword>
<protein>
    <submittedName>
        <fullName evidence="2">Uncharacterized protein</fullName>
    </submittedName>
</protein>
<evidence type="ECO:0000313" key="3">
    <source>
        <dbReference type="Proteomes" id="UP000533533"/>
    </source>
</evidence>
<dbReference type="EMBL" id="JACHVZ010000003">
    <property type="protein sequence ID" value="MBB2926517.1"/>
    <property type="molecule type" value="Genomic_DNA"/>
</dbReference>